<dbReference type="InterPro" id="IPR021309">
    <property type="entry name" value="YgaP-like_TM"/>
</dbReference>
<dbReference type="KEGG" id="cman:A9D14_03760"/>
<dbReference type="InterPro" id="IPR001763">
    <property type="entry name" value="Rhodanese-like_dom"/>
</dbReference>
<dbReference type="GO" id="GO:0004792">
    <property type="term" value="F:thiosulfate-cyanide sulfurtransferase activity"/>
    <property type="evidence" value="ECO:0007669"/>
    <property type="project" value="TreeGrafter"/>
</dbReference>
<dbReference type="AlphaFoldDB" id="A0A1Z1F9S6"/>
<evidence type="ECO:0000259" key="2">
    <source>
        <dbReference type="PROSITE" id="PS50206"/>
    </source>
</evidence>
<sequence length="171" mass="18092">MTMTPISPREAKRLIESGAALVDIRGPDEFARESIPGARNVPVTDIDRMERTGAPVVYHCRSGARTQANAARLSAAAGADCYMIEGGLDAWRQAGFDVAKDTGQPLELMRQVQIAAGSLALLGVVLGFLVGPGFFGLSAFVGAGLMVAGITGWCGMATMLRHMPWNRRMAG</sequence>
<dbReference type="Gene3D" id="6.10.140.1340">
    <property type="match status" value="1"/>
</dbReference>
<dbReference type="SMART" id="SM00450">
    <property type="entry name" value="RHOD"/>
    <property type="match status" value="1"/>
</dbReference>
<accession>A0A1Z1F9S6</accession>
<proteinExistence type="predicted"/>
<dbReference type="EMBL" id="CP019602">
    <property type="protein sequence ID" value="ARU15447.1"/>
    <property type="molecule type" value="Genomic_DNA"/>
</dbReference>
<feature type="transmembrane region" description="Helical" evidence="1">
    <location>
        <begin position="140"/>
        <end position="160"/>
    </location>
</feature>
<dbReference type="InterPro" id="IPR036873">
    <property type="entry name" value="Rhodanese-like_dom_sf"/>
</dbReference>
<dbReference type="SUPFAM" id="SSF52821">
    <property type="entry name" value="Rhodanese/Cell cycle control phosphatase"/>
    <property type="match status" value="1"/>
</dbReference>
<dbReference type="Pfam" id="PF11127">
    <property type="entry name" value="YgaP-like_TM"/>
    <property type="match status" value="1"/>
</dbReference>
<gene>
    <name evidence="3" type="ORF">A9D14_03760</name>
</gene>
<keyword evidence="1" id="KW-0812">Transmembrane</keyword>
<dbReference type="Proteomes" id="UP000195807">
    <property type="component" value="Chromosome"/>
</dbReference>
<evidence type="ECO:0000256" key="1">
    <source>
        <dbReference type="SAM" id="Phobius"/>
    </source>
</evidence>
<evidence type="ECO:0000313" key="4">
    <source>
        <dbReference type="Proteomes" id="UP000195807"/>
    </source>
</evidence>
<keyword evidence="4" id="KW-1185">Reference proteome</keyword>
<dbReference type="OrthoDB" id="9807812at2"/>
<evidence type="ECO:0000313" key="3">
    <source>
        <dbReference type="EMBL" id="ARU15447.1"/>
    </source>
</evidence>
<keyword evidence="1" id="KW-0472">Membrane</keyword>
<dbReference type="PANTHER" id="PTHR44086:SF10">
    <property type="entry name" value="THIOSULFATE SULFURTRANSFERASE_RHODANESE-LIKE DOMAIN-CONTAINING PROTEIN 3"/>
    <property type="match status" value="1"/>
</dbReference>
<dbReference type="PANTHER" id="PTHR44086">
    <property type="entry name" value="THIOSULFATE SULFURTRANSFERASE RDL2, MITOCHONDRIAL-RELATED"/>
    <property type="match status" value="1"/>
</dbReference>
<keyword evidence="1" id="KW-1133">Transmembrane helix</keyword>
<dbReference type="Pfam" id="PF00581">
    <property type="entry name" value="Rhodanese"/>
    <property type="match status" value="1"/>
</dbReference>
<name>A0A1Z1F9S6_9SPHN</name>
<dbReference type="PROSITE" id="PS50206">
    <property type="entry name" value="RHODANESE_3"/>
    <property type="match status" value="1"/>
</dbReference>
<dbReference type="RefSeq" id="WP_066843041.1">
    <property type="nucleotide sequence ID" value="NZ_CP019602.1"/>
</dbReference>
<reference evidence="3 4" key="1">
    <citation type="submission" date="2017-01" db="EMBL/GenBank/DDBJ databases">
        <title>Complete genome sequence of esterase-producing bacterium Croceicoccus marinus E4A9.</title>
        <authorList>
            <person name="Wu Y.-H."/>
            <person name="Cheng H."/>
            <person name="Xu L."/>
            <person name="Huo Y.-Y."/>
            <person name="Wang C.-S."/>
            <person name="Xu X.-W."/>
        </authorList>
    </citation>
    <scope>NUCLEOTIDE SEQUENCE [LARGE SCALE GENOMIC DNA]</scope>
    <source>
        <strain evidence="3 4">E4A9</strain>
    </source>
</reference>
<feature type="domain" description="Rhodanese" evidence="2">
    <location>
        <begin position="15"/>
        <end position="100"/>
    </location>
</feature>
<dbReference type="Gene3D" id="3.40.250.10">
    <property type="entry name" value="Rhodanese-like domain"/>
    <property type="match status" value="1"/>
</dbReference>
<organism evidence="3 4">
    <name type="scientific">Croceicoccus marinus</name>
    <dbReference type="NCBI Taxonomy" id="450378"/>
    <lineage>
        <taxon>Bacteria</taxon>
        <taxon>Pseudomonadati</taxon>
        <taxon>Pseudomonadota</taxon>
        <taxon>Alphaproteobacteria</taxon>
        <taxon>Sphingomonadales</taxon>
        <taxon>Erythrobacteraceae</taxon>
        <taxon>Croceicoccus</taxon>
    </lineage>
</organism>
<protein>
    <recommendedName>
        <fullName evidence="2">Rhodanese domain-containing protein</fullName>
    </recommendedName>
</protein>
<feature type="transmembrane region" description="Helical" evidence="1">
    <location>
        <begin position="114"/>
        <end position="134"/>
    </location>
</feature>
<dbReference type="STRING" id="450378.GCA_001661675_00752"/>